<dbReference type="InterPro" id="IPR004358">
    <property type="entry name" value="Sig_transdc_His_kin-like_C"/>
</dbReference>
<sequence>MPEQGSTLRSLRQSFRNIAISSQADAGLVVARPVVPDADTAEILDEFGDTTIIEAVRQFLVINRWPLIPGGKTGFEPSVWRVSPSHELWLPLVHQDQAVGLLFLAYQAPRQWTGELQRQIMRALDDLTVDVALWRSHVESQIFRGLVAQSQDGIALMDDQGRIVYANSVHRRLKSRLGDGVSARRPGWERETLTPFIENGQTRWLHNRFFPVVLPDGLVYQAVIQRDVTESRQLMQQVEQSNRDLRAMNEQLEKAQVARQTFLTMVTHELKTPLHLMMGALDTVKRLRWDSPEEIWTILQDSAKQLELLIDDLLTVTRLQTGSLAVLREPVDIVREVEQCVLCWKGTDPRLEYEPPTQDVPVVAGDARRLRQILDNVIGNGLAYCQNRVSVRVGRDRQAIVVTVSDDGPGIPEADRTRIFEPFYRGTGARPGGMGLGLAVAKGLAEAQGGRLMVTSSAAGSSFQLILPYRPKRRRTVRYRWAAYGAFRLPDRMEEINA</sequence>
<dbReference type="Pfam" id="PF00512">
    <property type="entry name" value="HisKA"/>
    <property type="match status" value="1"/>
</dbReference>
<dbReference type="InterPro" id="IPR050736">
    <property type="entry name" value="Sensor_HK_Regulatory"/>
</dbReference>
<dbReference type="InterPro" id="IPR036097">
    <property type="entry name" value="HisK_dim/P_sf"/>
</dbReference>
<evidence type="ECO:0000259" key="9">
    <source>
        <dbReference type="PROSITE" id="PS50113"/>
    </source>
</evidence>
<dbReference type="SMART" id="SM00387">
    <property type="entry name" value="HATPase_c"/>
    <property type="match status" value="1"/>
</dbReference>
<dbReference type="SUPFAM" id="SSF55874">
    <property type="entry name" value="ATPase domain of HSP90 chaperone/DNA topoisomerase II/histidine kinase"/>
    <property type="match status" value="1"/>
</dbReference>
<proteinExistence type="predicted"/>
<protein>
    <recommendedName>
        <fullName evidence="2">histidine kinase</fullName>
        <ecNumber evidence="2">2.7.13.3</ecNumber>
    </recommendedName>
</protein>
<dbReference type="CDD" id="cd00082">
    <property type="entry name" value="HisKA"/>
    <property type="match status" value="1"/>
</dbReference>
<evidence type="ECO:0000313" key="11">
    <source>
        <dbReference type="Proteomes" id="UP000005439"/>
    </source>
</evidence>
<dbReference type="InterPro" id="IPR005467">
    <property type="entry name" value="His_kinase_dom"/>
</dbReference>
<dbReference type="Gene3D" id="1.10.287.130">
    <property type="match status" value="1"/>
</dbReference>
<comment type="catalytic activity">
    <reaction evidence="1">
        <text>ATP + protein L-histidine = ADP + protein N-phospho-L-histidine.</text>
        <dbReference type="EC" id="2.7.13.3"/>
    </reaction>
</comment>
<dbReference type="AlphaFoldDB" id="G8U0D1"/>
<dbReference type="HOGENOM" id="CLU_547377_0_0_9"/>
<name>G8U0D1_SULAD</name>
<evidence type="ECO:0000256" key="4">
    <source>
        <dbReference type="ARBA" id="ARBA00022679"/>
    </source>
</evidence>
<gene>
    <name evidence="10" type="ordered locus">Sulac_3013</name>
</gene>
<dbReference type="PRINTS" id="PR00344">
    <property type="entry name" value="BCTRLSENSOR"/>
</dbReference>
<dbReference type="GO" id="GO:0000155">
    <property type="term" value="F:phosphorelay sensor kinase activity"/>
    <property type="evidence" value="ECO:0007669"/>
    <property type="project" value="InterPro"/>
</dbReference>
<organism evidence="10 11">
    <name type="scientific">Sulfobacillus acidophilus (strain ATCC 700253 / DSM 10332 / NAL)</name>
    <dbReference type="NCBI Taxonomy" id="679936"/>
    <lineage>
        <taxon>Bacteria</taxon>
        <taxon>Bacillati</taxon>
        <taxon>Bacillota</taxon>
        <taxon>Clostridia</taxon>
        <taxon>Eubacteriales</taxon>
        <taxon>Clostridiales Family XVII. Incertae Sedis</taxon>
        <taxon>Sulfobacillus</taxon>
    </lineage>
</organism>
<keyword evidence="5 10" id="KW-0418">Kinase</keyword>
<dbReference type="KEGG" id="sap:Sulac_3013"/>
<dbReference type="EC" id="2.7.13.3" evidence="2"/>
<evidence type="ECO:0000256" key="1">
    <source>
        <dbReference type="ARBA" id="ARBA00000085"/>
    </source>
</evidence>
<dbReference type="Pfam" id="PF02518">
    <property type="entry name" value="HATPase_c"/>
    <property type="match status" value="1"/>
</dbReference>
<evidence type="ECO:0000256" key="5">
    <source>
        <dbReference type="ARBA" id="ARBA00022777"/>
    </source>
</evidence>
<keyword evidence="4" id="KW-0808">Transferase</keyword>
<dbReference type="PROSITE" id="PS50109">
    <property type="entry name" value="HIS_KIN"/>
    <property type="match status" value="1"/>
</dbReference>
<dbReference type="CDD" id="cd00075">
    <property type="entry name" value="HATPase"/>
    <property type="match status" value="1"/>
</dbReference>
<reference evidence="10 11" key="2">
    <citation type="journal article" date="2012" name="Stand. Genomic Sci.">
        <title>Complete genome sequence of the moderately thermophilic mineral-sulfide-oxidizing firmicute Sulfobacillus acidophilus type strain (NAL(T)).</title>
        <authorList>
            <person name="Anderson I."/>
            <person name="Chertkov O."/>
            <person name="Chen A."/>
            <person name="Saunders E."/>
            <person name="Lapidus A."/>
            <person name="Nolan M."/>
            <person name="Lucas S."/>
            <person name="Hammon N."/>
            <person name="Deshpande S."/>
            <person name="Cheng J.F."/>
            <person name="Han C."/>
            <person name="Tapia R."/>
            <person name="Goodwin L.A."/>
            <person name="Pitluck S."/>
            <person name="Liolios K."/>
            <person name="Pagani I."/>
            <person name="Ivanova N."/>
            <person name="Mikhailova N."/>
            <person name="Pati A."/>
            <person name="Palaniappan K."/>
            <person name="Land M."/>
            <person name="Pan C."/>
            <person name="Rohde M."/>
            <person name="Pukall R."/>
            <person name="Goker M."/>
            <person name="Detter J.C."/>
            <person name="Woyke T."/>
            <person name="Bristow J."/>
            <person name="Eisen J.A."/>
            <person name="Markowitz V."/>
            <person name="Hugenholtz P."/>
            <person name="Kyrpides N.C."/>
            <person name="Klenk H.P."/>
            <person name="Mavromatis K."/>
        </authorList>
    </citation>
    <scope>NUCLEOTIDE SEQUENCE [LARGE SCALE GENOMIC DNA]</scope>
    <source>
        <strain evidence="11">ATCC 700253 / DSM 10332 / NAL</strain>
    </source>
</reference>
<keyword evidence="7" id="KW-0175">Coiled coil</keyword>
<feature type="domain" description="Histidine kinase" evidence="8">
    <location>
        <begin position="265"/>
        <end position="471"/>
    </location>
</feature>
<reference evidence="11" key="1">
    <citation type="submission" date="2011-12" db="EMBL/GenBank/DDBJ databases">
        <title>The complete genome of chromosome of Sulfobacillus acidophilus DSM 10332.</title>
        <authorList>
            <person name="Lucas S."/>
            <person name="Han J."/>
            <person name="Lapidus A."/>
            <person name="Bruce D."/>
            <person name="Goodwin L."/>
            <person name="Pitluck S."/>
            <person name="Peters L."/>
            <person name="Kyrpides N."/>
            <person name="Mavromatis K."/>
            <person name="Ivanova N."/>
            <person name="Mikhailova N."/>
            <person name="Chertkov O."/>
            <person name="Saunders E."/>
            <person name="Detter J.C."/>
            <person name="Tapia R."/>
            <person name="Han C."/>
            <person name="Land M."/>
            <person name="Hauser L."/>
            <person name="Markowitz V."/>
            <person name="Cheng J.-F."/>
            <person name="Hugenholtz P."/>
            <person name="Woyke T."/>
            <person name="Wu D."/>
            <person name="Pukall R."/>
            <person name="Gehrich-Schroeter G."/>
            <person name="Schneider S."/>
            <person name="Klenk H.-P."/>
            <person name="Eisen J.A."/>
        </authorList>
    </citation>
    <scope>NUCLEOTIDE SEQUENCE [LARGE SCALE GENOMIC DNA]</scope>
    <source>
        <strain evidence="11">ATCC 700253 / DSM 10332 / NAL</strain>
    </source>
</reference>
<dbReference type="InterPro" id="IPR035965">
    <property type="entry name" value="PAS-like_dom_sf"/>
</dbReference>
<dbReference type="EMBL" id="CP003179">
    <property type="protein sequence ID" value="AEW06473.1"/>
    <property type="molecule type" value="Genomic_DNA"/>
</dbReference>
<feature type="domain" description="PAC" evidence="9">
    <location>
        <begin position="186"/>
        <end position="240"/>
    </location>
</feature>
<dbReference type="PANTHER" id="PTHR43711">
    <property type="entry name" value="TWO-COMPONENT HISTIDINE KINASE"/>
    <property type="match status" value="1"/>
</dbReference>
<dbReference type="Gene3D" id="3.30.565.10">
    <property type="entry name" value="Histidine kinase-like ATPase, C-terminal domain"/>
    <property type="match status" value="1"/>
</dbReference>
<keyword evidence="11" id="KW-1185">Reference proteome</keyword>
<evidence type="ECO:0000256" key="2">
    <source>
        <dbReference type="ARBA" id="ARBA00012438"/>
    </source>
</evidence>
<dbReference type="InterPro" id="IPR003661">
    <property type="entry name" value="HisK_dim/P_dom"/>
</dbReference>
<dbReference type="SUPFAM" id="SSF47384">
    <property type="entry name" value="Homodimeric domain of signal transducing histidine kinase"/>
    <property type="match status" value="1"/>
</dbReference>
<dbReference type="InterPro" id="IPR000700">
    <property type="entry name" value="PAS-assoc_C"/>
</dbReference>
<dbReference type="PATRIC" id="fig|679936.5.peg.3110"/>
<keyword evidence="3" id="KW-0597">Phosphoprotein</keyword>
<dbReference type="InterPro" id="IPR036890">
    <property type="entry name" value="HATPase_C_sf"/>
</dbReference>
<evidence type="ECO:0000256" key="7">
    <source>
        <dbReference type="SAM" id="Coils"/>
    </source>
</evidence>
<evidence type="ECO:0000256" key="6">
    <source>
        <dbReference type="ARBA" id="ARBA00023012"/>
    </source>
</evidence>
<dbReference type="SMART" id="SM00388">
    <property type="entry name" value="HisKA"/>
    <property type="match status" value="1"/>
</dbReference>
<evidence type="ECO:0000256" key="3">
    <source>
        <dbReference type="ARBA" id="ARBA00022553"/>
    </source>
</evidence>
<feature type="coiled-coil region" evidence="7">
    <location>
        <begin position="231"/>
        <end position="258"/>
    </location>
</feature>
<dbReference type="Proteomes" id="UP000005439">
    <property type="component" value="Chromosome"/>
</dbReference>
<evidence type="ECO:0000259" key="8">
    <source>
        <dbReference type="PROSITE" id="PS50109"/>
    </source>
</evidence>
<evidence type="ECO:0000313" key="10">
    <source>
        <dbReference type="EMBL" id="AEW06473.1"/>
    </source>
</evidence>
<dbReference type="SUPFAM" id="SSF55785">
    <property type="entry name" value="PYP-like sensor domain (PAS domain)"/>
    <property type="match status" value="1"/>
</dbReference>
<accession>G8U0D1</accession>
<keyword evidence="6" id="KW-0902">Two-component regulatory system</keyword>
<dbReference type="PROSITE" id="PS50113">
    <property type="entry name" value="PAC"/>
    <property type="match status" value="1"/>
</dbReference>
<dbReference type="InterPro" id="IPR003594">
    <property type="entry name" value="HATPase_dom"/>
</dbReference>
<dbReference type="STRING" id="679936.Sulac_3013"/>
<dbReference type="PANTHER" id="PTHR43711:SF1">
    <property type="entry name" value="HISTIDINE KINASE 1"/>
    <property type="match status" value="1"/>
</dbReference>